<dbReference type="EMBL" id="AOGW02000010">
    <property type="protein sequence ID" value="EMY61554.1"/>
    <property type="molecule type" value="Genomic_DNA"/>
</dbReference>
<sequence>MTPFPKEDETPPVINIYLVLDKMDLKKECFLQTGGIWVQNQYV</sequence>
<evidence type="ECO:0000313" key="1">
    <source>
        <dbReference type="EMBL" id="EMY61554.1"/>
    </source>
</evidence>
<gene>
    <name evidence="1" type="ORF">LEP1GSC203_1632</name>
</gene>
<dbReference type="Proteomes" id="UP000012371">
    <property type="component" value="Unassembled WGS sequence"/>
</dbReference>
<organism evidence="1 2">
    <name type="scientific">Leptospira terpstrae serovar Hualin str. LT 11-33 = ATCC 700639</name>
    <dbReference type="NCBI Taxonomy" id="1257025"/>
    <lineage>
        <taxon>Bacteria</taxon>
        <taxon>Pseudomonadati</taxon>
        <taxon>Spirochaetota</taxon>
        <taxon>Spirochaetia</taxon>
        <taxon>Leptospirales</taxon>
        <taxon>Leptospiraceae</taxon>
        <taxon>Leptospira</taxon>
    </lineage>
</organism>
<proteinExistence type="predicted"/>
<reference evidence="1" key="1">
    <citation type="submission" date="2013-03" db="EMBL/GenBank/DDBJ databases">
        <authorList>
            <person name="Harkins D.M."/>
            <person name="Durkin A.S."/>
            <person name="Brinkac L.M."/>
            <person name="Haft D.H."/>
            <person name="Selengut J.D."/>
            <person name="Sanka R."/>
            <person name="DePew J."/>
            <person name="Purushe J."/>
            <person name="Hartskeerl R.A."/>
            <person name="Ahmed A."/>
            <person name="van der Linden H."/>
            <person name="Goris M.G.A."/>
            <person name="Vinetz J.M."/>
            <person name="Sutton G.G."/>
            <person name="Nierman W.C."/>
            <person name="Fouts D.E."/>
        </authorList>
    </citation>
    <scope>NUCLEOTIDE SEQUENCE [LARGE SCALE GENOMIC DNA]</scope>
    <source>
        <strain evidence="1">LT 11-33</strain>
    </source>
</reference>
<name>N1VP93_9LEPT</name>
<keyword evidence="2" id="KW-1185">Reference proteome</keyword>
<comment type="caution">
    <text evidence="1">The sequence shown here is derived from an EMBL/GenBank/DDBJ whole genome shotgun (WGS) entry which is preliminary data.</text>
</comment>
<accession>N1VP93</accession>
<dbReference type="AlphaFoldDB" id="N1VP93"/>
<protein>
    <submittedName>
        <fullName evidence="1">Uncharacterized protein</fullName>
    </submittedName>
</protein>
<evidence type="ECO:0000313" key="2">
    <source>
        <dbReference type="Proteomes" id="UP000012371"/>
    </source>
</evidence>